<dbReference type="EMBL" id="AMZH03006036">
    <property type="protein sequence ID" value="RRT64835.1"/>
    <property type="molecule type" value="Genomic_DNA"/>
</dbReference>
<organism evidence="1 2">
    <name type="scientific">Ensete ventricosum</name>
    <name type="common">Abyssinian banana</name>
    <name type="synonym">Musa ensete</name>
    <dbReference type="NCBI Taxonomy" id="4639"/>
    <lineage>
        <taxon>Eukaryota</taxon>
        <taxon>Viridiplantae</taxon>
        <taxon>Streptophyta</taxon>
        <taxon>Embryophyta</taxon>
        <taxon>Tracheophyta</taxon>
        <taxon>Spermatophyta</taxon>
        <taxon>Magnoliopsida</taxon>
        <taxon>Liliopsida</taxon>
        <taxon>Zingiberales</taxon>
        <taxon>Musaceae</taxon>
        <taxon>Ensete</taxon>
    </lineage>
</organism>
<accession>A0A426ZLM0</accession>
<sequence>DLGFCCRVGEALKRCRDTCFGRNSGLLAAGSRRCWSSPRGNLCFVFLIPIDSSLDLMWIYRALCCLELER</sequence>
<gene>
    <name evidence="1" type="ORF">B296_00022268</name>
</gene>
<name>A0A426ZLM0_ENSVE</name>
<evidence type="ECO:0000313" key="1">
    <source>
        <dbReference type="EMBL" id="RRT64835.1"/>
    </source>
</evidence>
<protein>
    <submittedName>
        <fullName evidence="1">Uncharacterized protein</fullName>
    </submittedName>
</protein>
<reference evidence="1 2" key="1">
    <citation type="journal article" date="2014" name="Agronomy (Basel)">
        <title>A Draft Genome Sequence for Ensete ventricosum, the Drought-Tolerant Tree Against Hunger.</title>
        <authorList>
            <person name="Harrison J."/>
            <person name="Moore K.A."/>
            <person name="Paszkiewicz K."/>
            <person name="Jones T."/>
            <person name="Grant M."/>
            <person name="Ambacheew D."/>
            <person name="Muzemil S."/>
            <person name="Studholme D.J."/>
        </authorList>
    </citation>
    <scope>NUCLEOTIDE SEQUENCE [LARGE SCALE GENOMIC DNA]</scope>
</reference>
<dbReference type="Proteomes" id="UP000287651">
    <property type="component" value="Unassembled WGS sequence"/>
</dbReference>
<dbReference type="AlphaFoldDB" id="A0A426ZLM0"/>
<evidence type="ECO:0000313" key="2">
    <source>
        <dbReference type="Proteomes" id="UP000287651"/>
    </source>
</evidence>
<proteinExistence type="predicted"/>
<comment type="caution">
    <text evidence="1">The sequence shown here is derived from an EMBL/GenBank/DDBJ whole genome shotgun (WGS) entry which is preliminary data.</text>
</comment>
<feature type="non-terminal residue" evidence="1">
    <location>
        <position position="1"/>
    </location>
</feature>